<evidence type="ECO:0000313" key="2">
    <source>
        <dbReference type="EMBL" id="PJE33805.1"/>
    </source>
</evidence>
<accession>A0A2M8ITG6</accession>
<name>A0A2M8ITG6_9RHOB</name>
<gene>
    <name evidence="2" type="ORF">CVM52_25540</name>
</gene>
<evidence type="ECO:0000313" key="3">
    <source>
        <dbReference type="Proteomes" id="UP000231553"/>
    </source>
</evidence>
<dbReference type="Proteomes" id="UP000231553">
    <property type="component" value="Unassembled WGS sequence"/>
</dbReference>
<protein>
    <recommendedName>
        <fullName evidence="1">Peptidase C14 caspase domain-containing protein</fullName>
    </recommendedName>
</protein>
<feature type="domain" description="Peptidase C14 caspase" evidence="1">
    <location>
        <begin position="2"/>
        <end position="274"/>
    </location>
</feature>
<dbReference type="GO" id="GO:0005737">
    <property type="term" value="C:cytoplasm"/>
    <property type="evidence" value="ECO:0007669"/>
    <property type="project" value="TreeGrafter"/>
</dbReference>
<dbReference type="InterPro" id="IPR050452">
    <property type="entry name" value="Metacaspase"/>
</dbReference>
<organism evidence="2 3">
    <name type="scientific">Pseudooceanicola lipolyticus</name>
    <dbReference type="NCBI Taxonomy" id="2029104"/>
    <lineage>
        <taxon>Bacteria</taxon>
        <taxon>Pseudomonadati</taxon>
        <taxon>Pseudomonadota</taxon>
        <taxon>Alphaproteobacteria</taxon>
        <taxon>Rhodobacterales</taxon>
        <taxon>Paracoccaceae</taxon>
        <taxon>Pseudooceanicola</taxon>
    </lineage>
</organism>
<dbReference type="EMBL" id="PGTB01000324">
    <property type="protein sequence ID" value="PJE33805.1"/>
    <property type="molecule type" value="Genomic_DNA"/>
</dbReference>
<dbReference type="PANTHER" id="PTHR48104:SF30">
    <property type="entry name" value="METACASPASE-1"/>
    <property type="match status" value="1"/>
</dbReference>
<dbReference type="InterPro" id="IPR011600">
    <property type="entry name" value="Pept_C14_caspase"/>
</dbReference>
<dbReference type="RefSeq" id="WP_172721098.1">
    <property type="nucleotide sequence ID" value="NZ_PGTB01000324.1"/>
</dbReference>
<dbReference type="Gene3D" id="3.40.50.1460">
    <property type="match status" value="1"/>
</dbReference>
<feature type="non-terminal residue" evidence="2">
    <location>
        <position position="347"/>
    </location>
</feature>
<dbReference type="GO" id="GO:0006508">
    <property type="term" value="P:proteolysis"/>
    <property type="evidence" value="ECO:0007669"/>
    <property type="project" value="InterPro"/>
</dbReference>
<dbReference type="PANTHER" id="PTHR48104">
    <property type="entry name" value="METACASPASE-4"/>
    <property type="match status" value="1"/>
</dbReference>
<dbReference type="GO" id="GO:0004197">
    <property type="term" value="F:cysteine-type endopeptidase activity"/>
    <property type="evidence" value="ECO:0007669"/>
    <property type="project" value="InterPro"/>
</dbReference>
<dbReference type="Pfam" id="PF00656">
    <property type="entry name" value="Peptidase_C14"/>
    <property type="match status" value="1"/>
</dbReference>
<comment type="caution">
    <text evidence="2">The sequence shown here is derived from an EMBL/GenBank/DDBJ whole genome shotgun (WGS) entry which is preliminary data.</text>
</comment>
<proteinExistence type="predicted"/>
<sequence>MRALLVGVSDYDDSLGLADLRGPANDITLLHQVLRARGASDITLLADGVPGGSVPSRAAILAAFGDLAARATEGDLVYIHLSGHGTRQGDPEGDETDGLDEVFLPADTGRAEPGSNRIPNALIDDEIGAAVRRIRQTGADVWLVMDSCHSGSGLRAAAPETAARFVDPALLGIDVAASRLGEAQVIEDSGPEPPGRFLAFYAAQSSELAREVNFRGEDGADNWFGLFSAKLAARMQDAGAISYRQLFQAVLADMNDGTVPGGARLQTPLWEGTLIDAAVFGGGDTAGLRRFALRHGTLLAGKVHGLSDGTVMGLIADAADPADAVLGYAQLQKTGATSARLIPVDAG</sequence>
<evidence type="ECO:0000259" key="1">
    <source>
        <dbReference type="Pfam" id="PF00656"/>
    </source>
</evidence>
<dbReference type="AlphaFoldDB" id="A0A2M8ITG6"/>
<keyword evidence="3" id="KW-1185">Reference proteome</keyword>
<reference evidence="2 3" key="1">
    <citation type="journal article" date="2018" name="Int. J. Syst. Evol. Microbiol.">
        <title>Pseudooceanicola lipolyticus sp. nov., a marine alphaproteobacterium, reclassification of Oceanicola flagellatus as Pseudooceanicola flagellatus comb. nov. and emended description of the genus Pseudooceanicola.</title>
        <authorList>
            <person name="Huang M.-M."/>
            <person name="Guo L.-L."/>
            <person name="Wu Y.-H."/>
            <person name="Lai Q.-L."/>
            <person name="Shao Z.-Z."/>
            <person name="Wang C.-S."/>
            <person name="Wu M."/>
            <person name="Xu X.-W."/>
        </authorList>
    </citation>
    <scope>NUCLEOTIDE SEQUENCE [LARGE SCALE GENOMIC DNA]</scope>
    <source>
        <strain evidence="2 3">157</strain>
    </source>
</reference>